<evidence type="ECO:0000259" key="1">
    <source>
        <dbReference type="Pfam" id="PF12867"/>
    </source>
</evidence>
<dbReference type="Proteomes" id="UP000244450">
    <property type="component" value="Unassembled WGS sequence"/>
</dbReference>
<organism evidence="2 3">
    <name type="scientific">Chitinophaga parva</name>
    <dbReference type="NCBI Taxonomy" id="2169414"/>
    <lineage>
        <taxon>Bacteria</taxon>
        <taxon>Pseudomonadati</taxon>
        <taxon>Bacteroidota</taxon>
        <taxon>Chitinophagia</taxon>
        <taxon>Chitinophagales</taxon>
        <taxon>Chitinophagaceae</taxon>
        <taxon>Chitinophaga</taxon>
    </lineage>
</organism>
<dbReference type="SUPFAM" id="SSF109854">
    <property type="entry name" value="DinB/YfiT-like putative metalloenzymes"/>
    <property type="match status" value="1"/>
</dbReference>
<protein>
    <recommendedName>
        <fullName evidence="1">DinB-like domain-containing protein</fullName>
    </recommendedName>
</protein>
<dbReference type="Pfam" id="PF12867">
    <property type="entry name" value="DinB_2"/>
    <property type="match status" value="1"/>
</dbReference>
<evidence type="ECO:0000313" key="2">
    <source>
        <dbReference type="EMBL" id="PUZ29689.1"/>
    </source>
</evidence>
<comment type="caution">
    <text evidence="2">The sequence shown here is derived from an EMBL/GenBank/DDBJ whole genome shotgun (WGS) entry which is preliminary data.</text>
</comment>
<name>A0A2T7BPW6_9BACT</name>
<dbReference type="RefSeq" id="WP_108686326.1">
    <property type="nucleotide sequence ID" value="NZ_QCYK01000001.1"/>
</dbReference>
<dbReference type="Gene3D" id="1.20.120.450">
    <property type="entry name" value="dinb family like domain"/>
    <property type="match status" value="1"/>
</dbReference>
<dbReference type="EMBL" id="QCYK01000001">
    <property type="protein sequence ID" value="PUZ29689.1"/>
    <property type="molecule type" value="Genomic_DNA"/>
</dbReference>
<proteinExistence type="predicted"/>
<dbReference type="InterPro" id="IPR024775">
    <property type="entry name" value="DinB-like"/>
</dbReference>
<keyword evidence="3" id="KW-1185">Reference proteome</keyword>
<gene>
    <name evidence="2" type="ORF">DCC81_09690</name>
</gene>
<reference evidence="2 3" key="1">
    <citation type="submission" date="2018-04" db="EMBL/GenBank/DDBJ databases">
        <title>Chitinophaga fuyangensis sp. nov., isolated from soil in a chemical factory.</title>
        <authorList>
            <person name="Chen K."/>
        </authorList>
    </citation>
    <scope>NUCLEOTIDE SEQUENCE [LARGE SCALE GENOMIC DNA]</scope>
    <source>
        <strain evidence="2 3">LY-1</strain>
    </source>
</reference>
<dbReference type="OrthoDB" id="679284at2"/>
<dbReference type="InterPro" id="IPR034660">
    <property type="entry name" value="DinB/YfiT-like"/>
</dbReference>
<sequence>METQVPVHPALAALPAQFDEMRMRLLATAAAIPDPVYNRKPTNGGWSAAQTMEHLLLSASGVANLLAGARTAPAQREPTRQYGILEQVFNNYDQKYPSAENLLPQGEHFEKATHLAAMQASLEQIYQHIGQPGIFDELVEIDLPVFGVMTRIEYIYLVVLHNTRHIRQVREAVA</sequence>
<evidence type="ECO:0000313" key="3">
    <source>
        <dbReference type="Proteomes" id="UP000244450"/>
    </source>
</evidence>
<feature type="domain" description="DinB-like" evidence="1">
    <location>
        <begin position="17"/>
        <end position="169"/>
    </location>
</feature>
<dbReference type="AlphaFoldDB" id="A0A2T7BPW6"/>
<accession>A0A2T7BPW6</accession>